<sequence length="200" mass="23306">MRSIFQRLIALSVLILLSPLLIVLYFIVRLTSPGPFIFKQKRMGKDKKPFWIYKIRTMVEDAENLKSKIQNLNEADGPAFKIYDDPRYTKVGRFLAHTGLDELPQLINIIKGEMSFIGPRPLPVEEAKKIPKKYQKRFSVLPGIGSLWVVRGTNHSSFDKWMALDLEYIKNKSFFYDLKILLLTAWLIIRLLTYKISNNK</sequence>
<evidence type="ECO:0000256" key="1">
    <source>
        <dbReference type="ARBA" id="ARBA00006464"/>
    </source>
</evidence>
<keyword evidence="2" id="KW-0812">Transmembrane</keyword>
<comment type="similarity">
    <text evidence="1">Belongs to the bacterial sugar transferase family.</text>
</comment>
<dbReference type="GO" id="GO:0016780">
    <property type="term" value="F:phosphotransferase activity, for other substituted phosphate groups"/>
    <property type="evidence" value="ECO:0007669"/>
    <property type="project" value="TreeGrafter"/>
</dbReference>
<evidence type="ECO:0000313" key="4">
    <source>
        <dbReference type="EMBL" id="PIZ02733.1"/>
    </source>
</evidence>
<keyword evidence="2" id="KW-0472">Membrane</keyword>
<gene>
    <name evidence="4" type="ORF">COY59_03185</name>
</gene>
<accession>A0A2M7RR06</accession>
<dbReference type="PANTHER" id="PTHR30576">
    <property type="entry name" value="COLANIC BIOSYNTHESIS UDP-GLUCOSE LIPID CARRIER TRANSFERASE"/>
    <property type="match status" value="1"/>
</dbReference>
<evidence type="ECO:0000313" key="5">
    <source>
        <dbReference type="Proteomes" id="UP000231069"/>
    </source>
</evidence>
<dbReference type="PANTHER" id="PTHR30576:SF10">
    <property type="entry name" value="SLL5057 PROTEIN"/>
    <property type="match status" value="1"/>
</dbReference>
<dbReference type="Proteomes" id="UP000231069">
    <property type="component" value="Unassembled WGS sequence"/>
</dbReference>
<organism evidence="4 5">
    <name type="scientific">Candidatus Gottesmanbacteria bacterium CG_4_10_14_0_8_um_filter_37_24</name>
    <dbReference type="NCBI Taxonomy" id="1974574"/>
    <lineage>
        <taxon>Bacteria</taxon>
        <taxon>Candidatus Gottesmaniibacteriota</taxon>
    </lineage>
</organism>
<keyword evidence="2" id="KW-1133">Transmembrane helix</keyword>
<dbReference type="InterPro" id="IPR003362">
    <property type="entry name" value="Bact_transf"/>
</dbReference>
<reference evidence="5" key="1">
    <citation type="submission" date="2017-09" db="EMBL/GenBank/DDBJ databases">
        <title>Depth-based differentiation of microbial function through sediment-hosted aquifers and enrichment of novel symbionts in the deep terrestrial subsurface.</title>
        <authorList>
            <person name="Probst A.J."/>
            <person name="Ladd B."/>
            <person name="Jarett J.K."/>
            <person name="Geller-Mcgrath D.E."/>
            <person name="Sieber C.M.K."/>
            <person name="Emerson J.B."/>
            <person name="Anantharaman K."/>
            <person name="Thomas B.C."/>
            <person name="Malmstrom R."/>
            <person name="Stieglmeier M."/>
            <person name="Klingl A."/>
            <person name="Woyke T."/>
            <person name="Ryan C.M."/>
            <person name="Banfield J.F."/>
        </authorList>
    </citation>
    <scope>NUCLEOTIDE SEQUENCE [LARGE SCALE GENOMIC DNA]</scope>
</reference>
<feature type="transmembrane region" description="Helical" evidence="2">
    <location>
        <begin position="6"/>
        <end position="28"/>
    </location>
</feature>
<dbReference type="Pfam" id="PF02397">
    <property type="entry name" value="Bac_transf"/>
    <property type="match status" value="1"/>
</dbReference>
<protein>
    <submittedName>
        <fullName evidence="4">Multidrug MFS transporter</fullName>
    </submittedName>
</protein>
<evidence type="ECO:0000256" key="2">
    <source>
        <dbReference type="SAM" id="Phobius"/>
    </source>
</evidence>
<dbReference type="AlphaFoldDB" id="A0A2M7RR06"/>
<comment type="caution">
    <text evidence="4">The sequence shown here is derived from an EMBL/GenBank/DDBJ whole genome shotgun (WGS) entry which is preliminary data.</text>
</comment>
<proteinExistence type="inferred from homology"/>
<name>A0A2M7RR06_9BACT</name>
<evidence type="ECO:0000259" key="3">
    <source>
        <dbReference type="Pfam" id="PF02397"/>
    </source>
</evidence>
<dbReference type="EMBL" id="PFMK01000054">
    <property type="protein sequence ID" value="PIZ02733.1"/>
    <property type="molecule type" value="Genomic_DNA"/>
</dbReference>
<feature type="domain" description="Bacterial sugar transferase" evidence="3">
    <location>
        <begin position="3"/>
        <end position="189"/>
    </location>
</feature>